<organism evidence="2">
    <name type="scientific">Rhizophora mucronata</name>
    <name type="common">Asiatic mangrove</name>
    <dbReference type="NCBI Taxonomy" id="61149"/>
    <lineage>
        <taxon>Eukaryota</taxon>
        <taxon>Viridiplantae</taxon>
        <taxon>Streptophyta</taxon>
        <taxon>Embryophyta</taxon>
        <taxon>Tracheophyta</taxon>
        <taxon>Spermatophyta</taxon>
        <taxon>Magnoliopsida</taxon>
        <taxon>eudicotyledons</taxon>
        <taxon>Gunneridae</taxon>
        <taxon>Pentapetalae</taxon>
        <taxon>rosids</taxon>
        <taxon>fabids</taxon>
        <taxon>Malpighiales</taxon>
        <taxon>Rhizophoraceae</taxon>
        <taxon>Rhizophora</taxon>
    </lineage>
</organism>
<reference evidence="2" key="1">
    <citation type="submission" date="2018-02" db="EMBL/GenBank/DDBJ databases">
        <title>Rhizophora mucronata_Transcriptome.</title>
        <authorList>
            <person name="Meera S.P."/>
            <person name="Sreeshan A."/>
            <person name="Augustine A."/>
        </authorList>
    </citation>
    <scope>NUCLEOTIDE SEQUENCE</scope>
    <source>
        <tissue evidence="2">Leaf</tissue>
    </source>
</reference>
<sequence>MCRVIVQESYLKLTWLAALVLEFFYFQILILIFVWEAEFQANLPMYIVQKCQRSPVLSSL</sequence>
<keyword evidence="1" id="KW-1133">Transmembrane helix</keyword>
<proteinExistence type="predicted"/>
<protein>
    <submittedName>
        <fullName evidence="2">Uncharacterized protein</fullName>
    </submittedName>
</protein>
<keyword evidence="1" id="KW-0812">Transmembrane</keyword>
<keyword evidence="1" id="KW-0472">Membrane</keyword>
<dbReference type="AlphaFoldDB" id="A0A2P2PDW5"/>
<dbReference type="EMBL" id="GGEC01072444">
    <property type="protein sequence ID" value="MBX52928.1"/>
    <property type="molecule type" value="Transcribed_RNA"/>
</dbReference>
<evidence type="ECO:0000256" key="1">
    <source>
        <dbReference type="SAM" id="Phobius"/>
    </source>
</evidence>
<accession>A0A2P2PDW5</accession>
<name>A0A2P2PDW5_RHIMU</name>
<feature type="transmembrane region" description="Helical" evidence="1">
    <location>
        <begin position="13"/>
        <end position="35"/>
    </location>
</feature>
<evidence type="ECO:0000313" key="2">
    <source>
        <dbReference type="EMBL" id="MBX52928.1"/>
    </source>
</evidence>